<dbReference type="EMBL" id="KL662111">
    <property type="protein sequence ID" value="KFM25054.1"/>
    <property type="molecule type" value="Genomic_DNA"/>
</dbReference>
<dbReference type="RefSeq" id="XP_011397942.1">
    <property type="nucleotide sequence ID" value="XM_011399640.1"/>
</dbReference>
<evidence type="ECO:0000313" key="3">
    <source>
        <dbReference type="Proteomes" id="UP000028924"/>
    </source>
</evidence>
<keyword evidence="1" id="KW-0812">Transmembrane</keyword>
<dbReference type="OrthoDB" id="510329at2759"/>
<feature type="transmembrane region" description="Helical" evidence="1">
    <location>
        <begin position="75"/>
        <end position="94"/>
    </location>
</feature>
<feature type="transmembrane region" description="Helical" evidence="1">
    <location>
        <begin position="198"/>
        <end position="217"/>
    </location>
</feature>
<dbReference type="Proteomes" id="UP000028924">
    <property type="component" value="Unassembled WGS sequence"/>
</dbReference>
<accession>A0A087SH50</accession>
<feature type="transmembrane region" description="Helical" evidence="1">
    <location>
        <begin position="41"/>
        <end position="63"/>
    </location>
</feature>
<dbReference type="AlphaFoldDB" id="A0A087SH50"/>
<keyword evidence="1" id="KW-1133">Transmembrane helix</keyword>
<organism evidence="2 3">
    <name type="scientific">Auxenochlorella protothecoides</name>
    <name type="common">Green microalga</name>
    <name type="synonym">Chlorella protothecoides</name>
    <dbReference type="NCBI Taxonomy" id="3075"/>
    <lineage>
        <taxon>Eukaryota</taxon>
        <taxon>Viridiplantae</taxon>
        <taxon>Chlorophyta</taxon>
        <taxon>core chlorophytes</taxon>
        <taxon>Trebouxiophyceae</taxon>
        <taxon>Chlorellales</taxon>
        <taxon>Chlorellaceae</taxon>
        <taxon>Auxenochlorella</taxon>
    </lineage>
</organism>
<gene>
    <name evidence="2" type="ORF">F751_1933</name>
</gene>
<reference evidence="2 3" key="1">
    <citation type="journal article" date="2014" name="BMC Genomics">
        <title>Oil accumulation mechanisms of the oleaginous microalga Chlorella protothecoides revealed through its genome, transcriptomes, and proteomes.</title>
        <authorList>
            <person name="Gao C."/>
            <person name="Wang Y."/>
            <person name="Shen Y."/>
            <person name="Yan D."/>
            <person name="He X."/>
            <person name="Dai J."/>
            <person name="Wu Q."/>
        </authorList>
    </citation>
    <scope>NUCLEOTIDE SEQUENCE [LARGE SCALE GENOMIC DNA]</scope>
    <source>
        <strain evidence="2 3">0710</strain>
    </source>
</reference>
<name>A0A087SH50_AUXPR</name>
<sequence length="266" mass="28302">MGPKFLPCGADLRTPGQLPRSMLLLNLMSTVVPDVPINRGVSAATTGILLLDVLPLLTTLPALSILRVHAHARRWGDVAAFGLGFALATTYHVAHMMPGGIGAATLLGVPGTTWRTLDILWAQALLARALGHVLGVRSRPLALLLNAGFPALVLGVGRWRGGITLGTASQLLALVMLCALGLKLALEGSASLPRFGAARGKAAVVCVVLGLTCFPLPELFPQLYWLFHSLWHLFMAAGMVEIYLQLFPVEGMKPPIWLPQALVTLH</sequence>
<dbReference type="GeneID" id="23613324"/>
<evidence type="ECO:0008006" key="4">
    <source>
        <dbReference type="Google" id="ProtNLM"/>
    </source>
</evidence>
<keyword evidence="3" id="KW-1185">Reference proteome</keyword>
<feature type="transmembrane region" description="Helical" evidence="1">
    <location>
        <begin position="165"/>
        <end position="186"/>
    </location>
</feature>
<keyword evidence="1" id="KW-0472">Membrane</keyword>
<evidence type="ECO:0000256" key="1">
    <source>
        <dbReference type="SAM" id="Phobius"/>
    </source>
</evidence>
<proteinExistence type="predicted"/>
<dbReference type="KEGG" id="apro:F751_1933"/>
<protein>
    <recommendedName>
        <fullName evidence="4">Post-GPI attachment to proteins factor 3</fullName>
    </recommendedName>
</protein>
<evidence type="ECO:0000313" key="2">
    <source>
        <dbReference type="EMBL" id="KFM25054.1"/>
    </source>
</evidence>